<dbReference type="EMBL" id="LODL01000019">
    <property type="protein sequence ID" value="KXB31124.1"/>
    <property type="molecule type" value="Genomic_DNA"/>
</dbReference>
<proteinExistence type="predicted"/>
<evidence type="ECO:0000313" key="1">
    <source>
        <dbReference type="EMBL" id="KXB31124.1"/>
    </source>
</evidence>
<dbReference type="STRING" id="281362.AT959_10555"/>
<dbReference type="AlphaFoldDB" id="A0A133XJK5"/>
<dbReference type="RefSeq" id="WP_066882927.1">
    <property type="nucleotide sequence ID" value="NZ_LODL01000019.1"/>
</dbReference>
<gene>
    <name evidence="1" type="ORF">AT959_10555</name>
</gene>
<comment type="caution">
    <text evidence="1">The sequence shown here is derived from an EMBL/GenBank/DDBJ whole genome shotgun (WGS) entry which is preliminary data.</text>
</comment>
<name>A0A133XJK5_9RHOO</name>
<protein>
    <submittedName>
        <fullName evidence="1">Uncharacterized protein</fullName>
    </submittedName>
</protein>
<accession>A0A133XJK5</accession>
<reference evidence="1 2" key="1">
    <citation type="submission" date="2015-12" db="EMBL/GenBank/DDBJ databases">
        <title>Nitrous oxide reduction kinetics distinguish bacteria harboring typical versus atypical NosZ.</title>
        <authorList>
            <person name="Yoon S."/>
            <person name="Nissen S."/>
            <person name="Park D."/>
            <person name="Sanford R.A."/>
            <person name="Loeffler F.E."/>
        </authorList>
    </citation>
    <scope>NUCLEOTIDE SEQUENCE [LARGE SCALE GENOMIC DNA]</scope>
    <source>
        <strain evidence="1 2">ATCC BAA-841</strain>
    </source>
</reference>
<sequence length="166" mass="18490">MRILIVALALLATPALAVEPLLRPSARLLFKEPEMLQSGRCVVYEEGGAGWVMTDPVFYLKGEVLATDVRSRHLGKCPVVPGKNIEQYSRAEFNRQALAYPCVGPEAAERDEQIGIVRLRVSEWETPYARKAANAGRLYRGMFIDRALKKDMEIELEADLLGVCGQ</sequence>
<evidence type="ECO:0000313" key="2">
    <source>
        <dbReference type="Proteomes" id="UP000070186"/>
    </source>
</evidence>
<organism evidence="1 2">
    <name type="scientific">Dechloromonas denitrificans</name>
    <dbReference type="NCBI Taxonomy" id="281362"/>
    <lineage>
        <taxon>Bacteria</taxon>
        <taxon>Pseudomonadati</taxon>
        <taxon>Pseudomonadota</taxon>
        <taxon>Betaproteobacteria</taxon>
        <taxon>Rhodocyclales</taxon>
        <taxon>Azonexaceae</taxon>
        <taxon>Dechloromonas</taxon>
    </lineage>
</organism>
<dbReference type="Proteomes" id="UP000070186">
    <property type="component" value="Unassembled WGS sequence"/>
</dbReference>
<keyword evidence="2" id="KW-1185">Reference proteome</keyword>